<gene>
    <name evidence="1" type="ORF">LPJ61_005704</name>
</gene>
<reference evidence="1" key="1">
    <citation type="submission" date="2022-07" db="EMBL/GenBank/DDBJ databases">
        <title>Phylogenomic reconstructions and comparative analyses of Kickxellomycotina fungi.</title>
        <authorList>
            <person name="Reynolds N.K."/>
            <person name="Stajich J.E."/>
            <person name="Barry K."/>
            <person name="Grigoriev I.V."/>
            <person name="Crous P."/>
            <person name="Smith M.E."/>
        </authorList>
    </citation>
    <scope>NUCLEOTIDE SEQUENCE</scope>
    <source>
        <strain evidence="1">BCRC 34381</strain>
    </source>
</reference>
<feature type="non-terminal residue" evidence="1">
    <location>
        <position position="62"/>
    </location>
</feature>
<sequence>MHANERNNNSFHITLQLSCKDISPCTMGAWIKHMFKECDVDTKLIYRTPHTLSRIDTCAPGR</sequence>
<keyword evidence="2" id="KW-1185">Reference proteome</keyword>
<dbReference type="Proteomes" id="UP001143981">
    <property type="component" value="Unassembled WGS sequence"/>
</dbReference>
<organism evidence="1 2">
    <name type="scientific">Coemansia biformis</name>
    <dbReference type="NCBI Taxonomy" id="1286918"/>
    <lineage>
        <taxon>Eukaryota</taxon>
        <taxon>Fungi</taxon>
        <taxon>Fungi incertae sedis</taxon>
        <taxon>Zoopagomycota</taxon>
        <taxon>Kickxellomycotina</taxon>
        <taxon>Kickxellomycetes</taxon>
        <taxon>Kickxellales</taxon>
        <taxon>Kickxellaceae</taxon>
        <taxon>Coemansia</taxon>
    </lineage>
</organism>
<dbReference type="AlphaFoldDB" id="A0A9W7Y6B7"/>
<protein>
    <submittedName>
        <fullName evidence="1">Uncharacterized protein</fullName>
    </submittedName>
</protein>
<name>A0A9W7Y6B7_9FUNG</name>
<evidence type="ECO:0000313" key="2">
    <source>
        <dbReference type="Proteomes" id="UP001143981"/>
    </source>
</evidence>
<proteinExistence type="predicted"/>
<accession>A0A9W7Y6B7</accession>
<comment type="caution">
    <text evidence="1">The sequence shown here is derived from an EMBL/GenBank/DDBJ whole genome shotgun (WGS) entry which is preliminary data.</text>
</comment>
<dbReference type="EMBL" id="JANBOI010002079">
    <property type="protein sequence ID" value="KAJ1724763.1"/>
    <property type="molecule type" value="Genomic_DNA"/>
</dbReference>
<evidence type="ECO:0000313" key="1">
    <source>
        <dbReference type="EMBL" id="KAJ1724763.1"/>
    </source>
</evidence>